<dbReference type="PANTHER" id="PTHR28006:SF1">
    <property type="entry name" value="MONOPOLIN COMPLEX SUBUNIT CSM1"/>
    <property type="match status" value="1"/>
</dbReference>
<protein>
    <submittedName>
        <fullName evidence="4">Chromosome segregation protein Csm1/Pcs1-domain-containing protein</fullName>
    </submittedName>
</protein>
<dbReference type="OrthoDB" id="2431049at2759"/>
<dbReference type="AlphaFoldDB" id="A0A1Y2FJF5"/>
<dbReference type="PANTHER" id="PTHR28006">
    <property type="entry name" value="MONOPOLIN COMPLEX SUBUNIT CSM1"/>
    <property type="match status" value="1"/>
</dbReference>
<dbReference type="GO" id="GO:0051315">
    <property type="term" value="P:attachment of mitotic spindle microtubules to kinetochore"/>
    <property type="evidence" value="ECO:0007669"/>
    <property type="project" value="TreeGrafter"/>
</dbReference>
<evidence type="ECO:0000256" key="2">
    <source>
        <dbReference type="SAM" id="MobiDB-lite"/>
    </source>
</evidence>
<feature type="coiled-coil region" evidence="1">
    <location>
        <begin position="31"/>
        <end position="79"/>
    </location>
</feature>
<organism evidence="4 5">
    <name type="scientific">Protomyces lactucae-debilis</name>
    <dbReference type="NCBI Taxonomy" id="2754530"/>
    <lineage>
        <taxon>Eukaryota</taxon>
        <taxon>Fungi</taxon>
        <taxon>Dikarya</taxon>
        <taxon>Ascomycota</taxon>
        <taxon>Taphrinomycotina</taxon>
        <taxon>Taphrinomycetes</taxon>
        <taxon>Taphrinales</taxon>
        <taxon>Protomycetaceae</taxon>
        <taxon>Protomyces</taxon>
    </lineage>
</organism>
<name>A0A1Y2FJF5_PROLT</name>
<dbReference type="Gene3D" id="3.90.1150.80">
    <property type="match status" value="1"/>
</dbReference>
<gene>
    <name evidence="4" type="ORF">BCR37DRAFT_392188</name>
</gene>
<dbReference type="GO" id="GO:1990644">
    <property type="term" value="F:microtubule site clamp"/>
    <property type="evidence" value="ECO:0007669"/>
    <property type="project" value="TreeGrafter"/>
</dbReference>
<dbReference type="STRING" id="56484.A0A1Y2FJF5"/>
<dbReference type="GO" id="GO:0034506">
    <property type="term" value="C:chromosome, centromeric core domain"/>
    <property type="evidence" value="ECO:0007669"/>
    <property type="project" value="TreeGrafter"/>
</dbReference>
<evidence type="ECO:0000256" key="1">
    <source>
        <dbReference type="SAM" id="Coils"/>
    </source>
</evidence>
<dbReference type="CDD" id="cd23787">
    <property type="entry name" value="RWD_CSM1"/>
    <property type="match status" value="1"/>
</dbReference>
<dbReference type="RefSeq" id="XP_040726022.1">
    <property type="nucleotide sequence ID" value="XM_040871115.1"/>
</dbReference>
<dbReference type="Pfam" id="PF12539">
    <property type="entry name" value="Csm1"/>
    <property type="match status" value="1"/>
</dbReference>
<dbReference type="InterPro" id="IPR020981">
    <property type="entry name" value="Csm1/Pcs1_C"/>
</dbReference>
<dbReference type="GO" id="GO:0045144">
    <property type="term" value="P:meiotic sister chromatid segregation"/>
    <property type="evidence" value="ECO:0007669"/>
    <property type="project" value="TreeGrafter"/>
</dbReference>
<evidence type="ECO:0000313" key="5">
    <source>
        <dbReference type="Proteomes" id="UP000193685"/>
    </source>
</evidence>
<feature type="region of interest" description="Disordered" evidence="2">
    <location>
        <begin position="1"/>
        <end position="22"/>
    </location>
</feature>
<dbReference type="GO" id="GO:0005730">
    <property type="term" value="C:nucleolus"/>
    <property type="evidence" value="ECO:0007669"/>
    <property type="project" value="TreeGrafter"/>
</dbReference>
<sequence>MKSKPAVPSSPAASDASGSDVSGVCDYDTYKEAVEAQFEQSQEVIETLESQVTRSAREISRLKAALDKAQRQVATLTGKLDARGQTQQVPLLKEEIYQDLTGLVIQSVSREDDETVFSCLQTGRNGTFHYKLAWPKARDEQITFTPMLDAERDVDLSAVLPDYLTEQIMFAQDQASLFAYRLWTAIQKK</sequence>
<accession>A0A1Y2FJF5</accession>
<dbReference type="GeneID" id="63787714"/>
<dbReference type="EMBL" id="MCFI01000007">
    <property type="protein sequence ID" value="ORY83727.1"/>
    <property type="molecule type" value="Genomic_DNA"/>
</dbReference>
<comment type="caution">
    <text evidence="4">The sequence shown here is derived from an EMBL/GenBank/DDBJ whole genome shotgun (WGS) entry which is preliminary data.</text>
</comment>
<dbReference type="InterPro" id="IPR040349">
    <property type="entry name" value="Csm1/Pcs1"/>
</dbReference>
<proteinExistence type="predicted"/>
<keyword evidence="1" id="KW-0175">Coiled coil</keyword>
<dbReference type="InterPro" id="IPR038608">
    <property type="entry name" value="Csm1/Pcs1_C_sf"/>
</dbReference>
<reference evidence="4 5" key="1">
    <citation type="submission" date="2016-07" db="EMBL/GenBank/DDBJ databases">
        <title>Pervasive Adenine N6-methylation of Active Genes in Fungi.</title>
        <authorList>
            <consortium name="DOE Joint Genome Institute"/>
            <person name="Mondo S.J."/>
            <person name="Dannebaum R.O."/>
            <person name="Kuo R.C."/>
            <person name="Labutti K."/>
            <person name="Haridas S."/>
            <person name="Kuo A."/>
            <person name="Salamov A."/>
            <person name="Ahrendt S.R."/>
            <person name="Lipzen A."/>
            <person name="Sullivan W."/>
            <person name="Andreopoulos W.B."/>
            <person name="Clum A."/>
            <person name="Lindquist E."/>
            <person name="Daum C."/>
            <person name="Ramamoorthy G.K."/>
            <person name="Gryganskyi A."/>
            <person name="Culley D."/>
            <person name="Magnuson J.K."/>
            <person name="James T.Y."/>
            <person name="O'Malley M.A."/>
            <person name="Stajich J.E."/>
            <person name="Spatafora J.W."/>
            <person name="Visel A."/>
            <person name="Grigoriev I.V."/>
        </authorList>
    </citation>
    <scope>NUCLEOTIDE SEQUENCE [LARGE SCALE GENOMIC DNA]</scope>
    <source>
        <strain evidence="4 5">12-1054</strain>
    </source>
</reference>
<keyword evidence="5" id="KW-1185">Reference proteome</keyword>
<evidence type="ECO:0000259" key="3">
    <source>
        <dbReference type="Pfam" id="PF12539"/>
    </source>
</evidence>
<feature type="domain" description="Monopolin complex subunit Csm1/Pcs1 C-terminal" evidence="3">
    <location>
        <begin position="92"/>
        <end position="172"/>
    </location>
</feature>
<dbReference type="GO" id="GO:0072686">
    <property type="term" value="C:mitotic spindle"/>
    <property type="evidence" value="ECO:0007669"/>
    <property type="project" value="TreeGrafter"/>
</dbReference>
<dbReference type="Proteomes" id="UP000193685">
    <property type="component" value="Unassembled WGS sequence"/>
</dbReference>
<evidence type="ECO:0000313" key="4">
    <source>
        <dbReference type="EMBL" id="ORY83727.1"/>
    </source>
</evidence>
<dbReference type="GO" id="GO:0033551">
    <property type="term" value="C:monopolin complex"/>
    <property type="evidence" value="ECO:0007669"/>
    <property type="project" value="InterPro"/>
</dbReference>